<reference evidence="8 9" key="1">
    <citation type="submission" date="2023-07" db="EMBL/GenBank/DDBJ databases">
        <title>Sorghum-associated microbial communities from plants grown in Nebraska, USA.</title>
        <authorList>
            <person name="Schachtman D."/>
        </authorList>
    </citation>
    <scope>NUCLEOTIDE SEQUENCE [LARGE SCALE GENOMIC DNA]</scope>
    <source>
        <strain evidence="8 9">3262</strain>
    </source>
</reference>
<keyword evidence="4" id="KW-0804">Transcription</keyword>
<feature type="transmembrane region" description="Helical" evidence="5">
    <location>
        <begin position="229"/>
        <end position="246"/>
    </location>
</feature>
<dbReference type="NCBIfam" id="TIGR02985">
    <property type="entry name" value="Sig70_bacteroi1"/>
    <property type="match status" value="1"/>
</dbReference>
<gene>
    <name evidence="8" type="ORF">J2W55_004094</name>
</gene>
<dbReference type="RefSeq" id="WP_310099921.1">
    <property type="nucleotide sequence ID" value="NZ_JAVDUU010000004.1"/>
</dbReference>
<evidence type="ECO:0000256" key="3">
    <source>
        <dbReference type="ARBA" id="ARBA00023082"/>
    </source>
</evidence>
<dbReference type="InterPro" id="IPR014327">
    <property type="entry name" value="RNA_pol_sigma70_bacteroid"/>
</dbReference>
<protein>
    <submittedName>
        <fullName evidence="8">RNA polymerase sigma-70 factor (ECF subfamily)</fullName>
    </submittedName>
</protein>
<dbReference type="Pfam" id="PF08281">
    <property type="entry name" value="Sigma70_r4_2"/>
    <property type="match status" value="1"/>
</dbReference>
<dbReference type="InterPro" id="IPR013249">
    <property type="entry name" value="RNA_pol_sigma70_r4_t2"/>
</dbReference>
<keyword evidence="2" id="KW-0805">Transcription regulation</keyword>
<accession>A0ABU1TG12</accession>
<dbReference type="PANTHER" id="PTHR43133">
    <property type="entry name" value="RNA POLYMERASE ECF-TYPE SIGMA FACTO"/>
    <property type="match status" value="1"/>
</dbReference>
<dbReference type="InterPro" id="IPR014284">
    <property type="entry name" value="RNA_pol_sigma-70_dom"/>
</dbReference>
<keyword evidence="5" id="KW-0472">Membrane</keyword>
<dbReference type="InterPro" id="IPR036388">
    <property type="entry name" value="WH-like_DNA-bd_sf"/>
</dbReference>
<dbReference type="InterPro" id="IPR039425">
    <property type="entry name" value="RNA_pol_sigma-70-like"/>
</dbReference>
<evidence type="ECO:0000256" key="4">
    <source>
        <dbReference type="ARBA" id="ARBA00023163"/>
    </source>
</evidence>
<dbReference type="Gene3D" id="1.10.10.10">
    <property type="entry name" value="Winged helix-like DNA-binding domain superfamily/Winged helix DNA-binding domain"/>
    <property type="match status" value="1"/>
</dbReference>
<evidence type="ECO:0000313" key="9">
    <source>
        <dbReference type="Proteomes" id="UP001247620"/>
    </source>
</evidence>
<dbReference type="SUPFAM" id="SSF88946">
    <property type="entry name" value="Sigma2 domain of RNA polymerase sigma factors"/>
    <property type="match status" value="1"/>
</dbReference>
<dbReference type="Gene3D" id="1.10.1740.10">
    <property type="match status" value="1"/>
</dbReference>
<proteinExistence type="inferred from homology"/>
<evidence type="ECO:0000259" key="7">
    <source>
        <dbReference type="Pfam" id="PF08281"/>
    </source>
</evidence>
<sequence>MSILQLWMAGRVFPSLKKARVVYNNLKIPYRWLKMRFNNFARIQQWVYMTGNRNSIFNEQEILDRLKGQDQRAFTIIYNTYSPKIYRYAVRFVKSNDIAEDTVHDIFVKLWNNAADIEIQVSIQSYLYKLAHNHLLNLIRREAVEGRYIDEMMNIAADFSQNTEETIQYRETLAKTRQAIDNLPPQRKLIFEMRRSEGMSHKQIARELNIADSTVNNQIVKALKSIKEHLLATGAIGALAAFILLLKK</sequence>
<dbReference type="NCBIfam" id="TIGR02937">
    <property type="entry name" value="sigma70-ECF"/>
    <property type="match status" value="1"/>
</dbReference>
<evidence type="ECO:0000256" key="2">
    <source>
        <dbReference type="ARBA" id="ARBA00023015"/>
    </source>
</evidence>
<evidence type="ECO:0000256" key="1">
    <source>
        <dbReference type="ARBA" id="ARBA00010641"/>
    </source>
</evidence>
<comment type="similarity">
    <text evidence="1">Belongs to the sigma-70 factor family. ECF subfamily.</text>
</comment>
<dbReference type="InterPro" id="IPR007627">
    <property type="entry name" value="RNA_pol_sigma70_r2"/>
</dbReference>
<keyword evidence="9" id="KW-1185">Reference proteome</keyword>
<feature type="domain" description="RNA polymerase sigma-70 region 2" evidence="6">
    <location>
        <begin position="77"/>
        <end position="143"/>
    </location>
</feature>
<evidence type="ECO:0000259" key="6">
    <source>
        <dbReference type="Pfam" id="PF04542"/>
    </source>
</evidence>
<organism evidence="8 9">
    <name type="scientific">Mucilaginibacter pocheonensis</name>
    <dbReference type="NCBI Taxonomy" id="398050"/>
    <lineage>
        <taxon>Bacteria</taxon>
        <taxon>Pseudomonadati</taxon>
        <taxon>Bacteroidota</taxon>
        <taxon>Sphingobacteriia</taxon>
        <taxon>Sphingobacteriales</taxon>
        <taxon>Sphingobacteriaceae</taxon>
        <taxon>Mucilaginibacter</taxon>
    </lineage>
</organism>
<keyword evidence="3" id="KW-0731">Sigma factor</keyword>
<dbReference type="InterPro" id="IPR013325">
    <property type="entry name" value="RNA_pol_sigma_r2"/>
</dbReference>
<keyword evidence="5" id="KW-0812">Transmembrane</keyword>
<dbReference type="CDD" id="cd06171">
    <property type="entry name" value="Sigma70_r4"/>
    <property type="match status" value="1"/>
</dbReference>
<name>A0ABU1TG12_9SPHI</name>
<dbReference type="Proteomes" id="UP001247620">
    <property type="component" value="Unassembled WGS sequence"/>
</dbReference>
<evidence type="ECO:0000313" key="8">
    <source>
        <dbReference type="EMBL" id="MDR6944234.1"/>
    </source>
</evidence>
<dbReference type="InterPro" id="IPR013324">
    <property type="entry name" value="RNA_pol_sigma_r3/r4-like"/>
</dbReference>
<dbReference type="Pfam" id="PF04542">
    <property type="entry name" value="Sigma70_r2"/>
    <property type="match status" value="1"/>
</dbReference>
<dbReference type="SUPFAM" id="SSF88659">
    <property type="entry name" value="Sigma3 and sigma4 domains of RNA polymerase sigma factors"/>
    <property type="match status" value="1"/>
</dbReference>
<dbReference type="EMBL" id="JAVDUU010000004">
    <property type="protein sequence ID" value="MDR6944234.1"/>
    <property type="molecule type" value="Genomic_DNA"/>
</dbReference>
<comment type="caution">
    <text evidence="8">The sequence shown here is derived from an EMBL/GenBank/DDBJ whole genome shotgun (WGS) entry which is preliminary data.</text>
</comment>
<keyword evidence="5" id="KW-1133">Transmembrane helix</keyword>
<evidence type="ECO:0000256" key="5">
    <source>
        <dbReference type="SAM" id="Phobius"/>
    </source>
</evidence>
<dbReference type="PANTHER" id="PTHR43133:SF46">
    <property type="entry name" value="RNA POLYMERASE SIGMA-70 FACTOR ECF SUBFAMILY"/>
    <property type="match status" value="1"/>
</dbReference>
<feature type="domain" description="RNA polymerase sigma factor 70 region 4 type 2" evidence="7">
    <location>
        <begin position="177"/>
        <end position="225"/>
    </location>
</feature>